<feature type="binding site" evidence="7">
    <location>
        <position position="86"/>
    </location>
    <ligand>
        <name>substrate</name>
    </ligand>
</feature>
<organism evidence="8 9">
    <name type="scientific">Deinococcus petrolearius</name>
    <dbReference type="NCBI Taxonomy" id="1751295"/>
    <lineage>
        <taxon>Bacteria</taxon>
        <taxon>Thermotogati</taxon>
        <taxon>Deinococcota</taxon>
        <taxon>Deinococci</taxon>
        <taxon>Deinococcales</taxon>
        <taxon>Deinococcaceae</taxon>
        <taxon>Deinococcus</taxon>
    </lineage>
</organism>
<evidence type="ECO:0000256" key="4">
    <source>
        <dbReference type="ARBA" id="ARBA00011193"/>
    </source>
</evidence>
<feature type="active site" description="Proton donor" evidence="7">
    <location>
        <position position="99"/>
    </location>
</feature>
<reference evidence="9" key="1">
    <citation type="journal article" date="2019" name="Int. J. Syst. Evol. Microbiol.">
        <title>The Global Catalogue of Microorganisms (GCM) 10K type strain sequencing project: providing services to taxonomists for standard genome sequencing and annotation.</title>
        <authorList>
            <consortium name="The Broad Institute Genomics Platform"/>
            <consortium name="The Broad Institute Genome Sequencing Center for Infectious Disease"/>
            <person name="Wu L."/>
            <person name="Ma J."/>
        </authorList>
    </citation>
    <scope>NUCLEOTIDE SEQUENCE [LARGE SCALE GENOMIC DNA]</scope>
    <source>
        <strain evidence="9">CGMCC 1.15053</strain>
    </source>
</reference>
<comment type="caution">
    <text evidence="8">The sequence shown here is derived from an EMBL/GenBank/DDBJ whole genome shotgun (WGS) entry which is preliminary data.</text>
</comment>
<feature type="active site" description="Proton acceptor" evidence="7">
    <location>
        <position position="21"/>
    </location>
</feature>
<dbReference type="EMBL" id="JBHSOH010000005">
    <property type="protein sequence ID" value="MFC5847351.1"/>
    <property type="molecule type" value="Genomic_DNA"/>
</dbReference>
<comment type="similarity">
    <text evidence="3 7">Belongs to the type-II 3-dehydroquinase family.</text>
</comment>
<dbReference type="GO" id="GO:0003855">
    <property type="term" value="F:3-dehydroquinate dehydratase activity"/>
    <property type="evidence" value="ECO:0007669"/>
    <property type="project" value="UniProtKB-EC"/>
</dbReference>
<dbReference type="Proteomes" id="UP001595979">
    <property type="component" value="Unassembled WGS sequence"/>
</dbReference>
<dbReference type="PANTHER" id="PTHR21272:SF3">
    <property type="entry name" value="CATABOLIC 3-DEHYDROQUINASE"/>
    <property type="match status" value="1"/>
</dbReference>
<dbReference type="NCBIfam" id="TIGR01088">
    <property type="entry name" value="aroQ"/>
    <property type="match status" value="1"/>
</dbReference>
<dbReference type="SUPFAM" id="SSF52304">
    <property type="entry name" value="Type II 3-dehydroquinate dehydratase"/>
    <property type="match status" value="1"/>
</dbReference>
<dbReference type="NCBIfam" id="NF003807">
    <property type="entry name" value="PRK05395.1-4"/>
    <property type="match status" value="1"/>
</dbReference>
<name>A0ABW1DFF3_9DEIO</name>
<feature type="binding site" evidence="7">
    <location>
        <begin position="100"/>
        <end position="101"/>
    </location>
    <ligand>
        <name>substrate</name>
    </ligand>
</feature>
<evidence type="ECO:0000256" key="5">
    <source>
        <dbReference type="ARBA" id="ARBA00012060"/>
    </source>
</evidence>
<dbReference type="HAMAP" id="MF_00169">
    <property type="entry name" value="AroQ"/>
    <property type="match status" value="1"/>
</dbReference>
<dbReference type="RefSeq" id="WP_380046422.1">
    <property type="nucleotide sequence ID" value="NZ_JBHSOH010000005.1"/>
</dbReference>
<evidence type="ECO:0000313" key="8">
    <source>
        <dbReference type="EMBL" id="MFC5847351.1"/>
    </source>
</evidence>
<sequence length="148" mass="16316">MFLVLNGPNLNRLGLREPGVYGAQTLEDLERQCEAWGAELGTSVTCRQSNFEGQLLEWVHEAQEQGFTGIVINPGALTHYSYALRDAISGQPLPVVEVHISNVDAREEFRHRSVTAAVCRGKISGLGFLGYRLAMEYLAELLSPELGE</sequence>
<dbReference type="PROSITE" id="PS01029">
    <property type="entry name" value="DEHYDROQUINASE_II"/>
    <property type="match status" value="1"/>
</dbReference>
<dbReference type="PIRSF" id="PIRSF001399">
    <property type="entry name" value="DHquinase_II"/>
    <property type="match status" value="1"/>
</dbReference>
<evidence type="ECO:0000256" key="7">
    <source>
        <dbReference type="HAMAP-Rule" id="MF_00169"/>
    </source>
</evidence>
<feature type="binding site" evidence="7">
    <location>
        <position position="110"/>
    </location>
    <ligand>
        <name>substrate</name>
    </ligand>
</feature>
<dbReference type="Pfam" id="PF01220">
    <property type="entry name" value="DHquinase_II"/>
    <property type="match status" value="1"/>
</dbReference>
<feature type="binding site" evidence="7">
    <location>
        <position position="73"/>
    </location>
    <ligand>
        <name>substrate</name>
    </ligand>
</feature>
<comment type="subunit">
    <text evidence="4 7">Homododecamer.</text>
</comment>
<dbReference type="EC" id="4.2.1.10" evidence="5 7"/>
<dbReference type="CDD" id="cd00466">
    <property type="entry name" value="DHQase_II"/>
    <property type="match status" value="1"/>
</dbReference>
<keyword evidence="7" id="KW-0028">Amino-acid biosynthesis</keyword>
<comment type="pathway">
    <text evidence="2 7">Metabolic intermediate biosynthesis; chorismate biosynthesis; chorismate from D-erythrose 4-phosphate and phosphoenolpyruvate: step 3/7.</text>
</comment>
<dbReference type="NCBIfam" id="NF003805">
    <property type="entry name" value="PRK05395.1-2"/>
    <property type="match status" value="1"/>
</dbReference>
<dbReference type="NCBIfam" id="NF003806">
    <property type="entry name" value="PRK05395.1-3"/>
    <property type="match status" value="1"/>
</dbReference>
<protein>
    <recommendedName>
        <fullName evidence="5 7">3-dehydroquinate dehydratase</fullName>
        <shortName evidence="7">3-dehydroquinase</shortName>
        <ecNumber evidence="5 7">4.2.1.10</ecNumber>
    </recommendedName>
    <alternativeName>
        <fullName evidence="7">Type II DHQase</fullName>
    </alternativeName>
</protein>
<dbReference type="InterPro" id="IPR001874">
    <property type="entry name" value="DHquinase_II"/>
</dbReference>
<keyword evidence="6 7" id="KW-0456">Lyase</keyword>
<proteinExistence type="inferred from homology"/>
<feature type="site" description="Transition state stabilizer" evidence="7">
    <location>
        <position position="16"/>
    </location>
</feature>
<dbReference type="InterPro" id="IPR036441">
    <property type="entry name" value="DHquinase_II_sf"/>
</dbReference>
<accession>A0ABW1DFF3</accession>
<evidence type="ECO:0000313" key="9">
    <source>
        <dbReference type="Proteomes" id="UP001595979"/>
    </source>
</evidence>
<comment type="function">
    <text evidence="7">Catalyzes a trans-dehydration via an enolate intermediate.</text>
</comment>
<dbReference type="Gene3D" id="3.40.50.9100">
    <property type="entry name" value="Dehydroquinase, class II"/>
    <property type="match status" value="1"/>
</dbReference>
<keyword evidence="9" id="KW-1185">Reference proteome</keyword>
<evidence type="ECO:0000256" key="6">
    <source>
        <dbReference type="ARBA" id="ARBA00023239"/>
    </source>
</evidence>
<feature type="binding site" evidence="7">
    <location>
        <position position="79"/>
    </location>
    <ligand>
        <name>substrate</name>
    </ligand>
</feature>
<evidence type="ECO:0000256" key="2">
    <source>
        <dbReference type="ARBA" id="ARBA00004902"/>
    </source>
</evidence>
<comment type="catalytic activity">
    <reaction evidence="1 7">
        <text>3-dehydroquinate = 3-dehydroshikimate + H2O</text>
        <dbReference type="Rhea" id="RHEA:21096"/>
        <dbReference type="ChEBI" id="CHEBI:15377"/>
        <dbReference type="ChEBI" id="CHEBI:16630"/>
        <dbReference type="ChEBI" id="CHEBI:32364"/>
        <dbReference type="EC" id="4.2.1.10"/>
    </reaction>
</comment>
<evidence type="ECO:0000256" key="1">
    <source>
        <dbReference type="ARBA" id="ARBA00001864"/>
    </source>
</evidence>
<evidence type="ECO:0000256" key="3">
    <source>
        <dbReference type="ARBA" id="ARBA00011037"/>
    </source>
</evidence>
<gene>
    <name evidence="7 8" type="primary">aroQ</name>
    <name evidence="8" type="ORF">ACFPQ6_03420</name>
</gene>
<dbReference type="InterPro" id="IPR018509">
    <property type="entry name" value="DHquinase_II_CS"/>
</dbReference>
<dbReference type="PANTHER" id="PTHR21272">
    <property type="entry name" value="CATABOLIC 3-DEHYDROQUINASE"/>
    <property type="match status" value="1"/>
</dbReference>
<keyword evidence="7" id="KW-0057">Aromatic amino acid biosynthesis</keyword>